<keyword evidence="3" id="KW-1185">Reference proteome</keyword>
<dbReference type="Proteomes" id="UP001139887">
    <property type="component" value="Unassembled WGS sequence"/>
</dbReference>
<sequence length="176" mass="19733">MPEAALVDNMAEDKTVSKRKRKLDFFSNEQPQSKKRPENGIGLTSRSMSLGKRKQPTSSDTAKKSKRPRVSTGFHADNLQPADEQNEDQYSYEDVFNNLSVIEMPLSIRAQAYLQDPQERPGSREAWKKQSNTAKSKLDEGYGGGALVLYSPPPTLPYSNSNDLDVHEPTVQMDLD</sequence>
<reference evidence="2" key="1">
    <citation type="submission" date="2022-07" db="EMBL/GenBank/DDBJ databases">
        <title>Phylogenomic reconstructions and comparative analyses of Kickxellomycotina fungi.</title>
        <authorList>
            <person name="Reynolds N.K."/>
            <person name="Stajich J.E."/>
            <person name="Barry K."/>
            <person name="Grigoriev I.V."/>
            <person name="Crous P."/>
            <person name="Smith M.E."/>
        </authorList>
    </citation>
    <scope>NUCLEOTIDE SEQUENCE</scope>
    <source>
        <strain evidence="2">NRRL 1566</strain>
    </source>
</reference>
<evidence type="ECO:0000313" key="3">
    <source>
        <dbReference type="Proteomes" id="UP001139887"/>
    </source>
</evidence>
<proteinExistence type="predicted"/>
<dbReference type="EMBL" id="JANBUW010000029">
    <property type="protein sequence ID" value="KAJ2850543.1"/>
    <property type="molecule type" value="Genomic_DNA"/>
</dbReference>
<protein>
    <submittedName>
        <fullName evidence="2">Uncharacterized protein</fullName>
    </submittedName>
</protein>
<feature type="region of interest" description="Disordered" evidence="1">
    <location>
        <begin position="1"/>
        <end position="91"/>
    </location>
</feature>
<dbReference type="OrthoDB" id="5525797at2759"/>
<dbReference type="AlphaFoldDB" id="A0A9W8I926"/>
<comment type="caution">
    <text evidence="2">The sequence shown here is derived from an EMBL/GenBank/DDBJ whole genome shotgun (WGS) entry which is preliminary data.</text>
</comment>
<evidence type="ECO:0000313" key="2">
    <source>
        <dbReference type="EMBL" id="KAJ2850543.1"/>
    </source>
</evidence>
<accession>A0A9W8I926</accession>
<name>A0A9W8I926_9FUNG</name>
<feature type="region of interest" description="Disordered" evidence="1">
    <location>
        <begin position="113"/>
        <end position="176"/>
    </location>
</feature>
<evidence type="ECO:0000256" key="1">
    <source>
        <dbReference type="SAM" id="MobiDB-lite"/>
    </source>
</evidence>
<feature type="compositionally biased region" description="Basic and acidic residues" evidence="1">
    <location>
        <begin position="117"/>
        <end position="128"/>
    </location>
</feature>
<gene>
    <name evidence="2" type="ORF">IWW36_001793</name>
</gene>
<organism evidence="2 3">
    <name type="scientific">Coemansia brasiliensis</name>
    <dbReference type="NCBI Taxonomy" id="2650707"/>
    <lineage>
        <taxon>Eukaryota</taxon>
        <taxon>Fungi</taxon>
        <taxon>Fungi incertae sedis</taxon>
        <taxon>Zoopagomycota</taxon>
        <taxon>Kickxellomycotina</taxon>
        <taxon>Kickxellomycetes</taxon>
        <taxon>Kickxellales</taxon>
        <taxon>Kickxellaceae</taxon>
        <taxon>Coemansia</taxon>
    </lineage>
</organism>